<feature type="non-terminal residue" evidence="2">
    <location>
        <position position="111"/>
    </location>
</feature>
<dbReference type="PANTHER" id="PTHR45737">
    <property type="entry name" value="VON WILLEBRAND FACTOR A DOMAIN-CONTAINING PROTEIN 5A"/>
    <property type="match status" value="1"/>
</dbReference>
<dbReference type="PROSITE" id="PS51468">
    <property type="entry name" value="VIT"/>
    <property type="match status" value="1"/>
</dbReference>
<feature type="domain" description="VIT" evidence="1">
    <location>
        <begin position="23"/>
        <end position="111"/>
    </location>
</feature>
<dbReference type="EMBL" id="BARU01039004">
    <property type="protein sequence ID" value="GAH89393.1"/>
    <property type="molecule type" value="Genomic_DNA"/>
</dbReference>
<protein>
    <recommendedName>
        <fullName evidence="1">VIT domain-containing protein</fullName>
    </recommendedName>
</protein>
<comment type="caution">
    <text evidence="2">The sequence shown here is derived from an EMBL/GenBank/DDBJ whole genome shotgun (WGS) entry which is preliminary data.</text>
</comment>
<dbReference type="AlphaFoldDB" id="X1L5E8"/>
<name>X1L5E8_9ZZZZ</name>
<accession>X1L5E8</accession>
<dbReference type="Pfam" id="PF08487">
    <property type="entry name" value="VIT"/>
    <property type="match status" value="1"/>
</dbReference>
<dbReference type="InterPro" id="IPR013694">
    <property type="entry name" value="VIT"/>
</dbReference>
<gene>
    <name evidence="2" type="ORF">S03H2_60520</name>
</gene>
<evidence type="ECO:0000313" key="2">
    <source>
        <dbReference type="EMBL" id="GAH89393.1"/>
    </source>
</evidence>
<proteinExistence type="predicted"/>
<reference evidence="2" key="1">
    <citation type="journal article" date="2014" name="Front. Microbiol.">
        <title>High frequency of phylogenetically diverse reductive dehalogenase-homologous genes in deep subseafloor sedimentary metagenomes.</title>
        <authorList>
            <person name="Kawai M."/>
            <person name="Futagami T."/>
            <person name="Toyoda A."/>
            <person name="Takaki Y."/>
            <person name="Nishi S."/>
            <person name="Hori S."/>
            <person name="Arai W."/>
            <person name="Tsubouchi T."/>
            <person name="Morono Y."/>
            <person name="Uchiyama I."/>
            <person name="Ito T."/>
            <person name="Fujiyama A."/>
            <person name="Inagaki F."/>
            <person name="Takami H."/>
        </authorList>
    </citation>
    <scope>NUCLEOTIDE SEQUENCE</scope>
    <source>
        <strain evidence="2">Expedition CK06-06</strain>
    </source>
</reference>
<dbReference type="PANTHER" id="PTHR45737:SF6">
    <property type="entry name" value="VON WILLEBRAND FACTOR A DOMAIN-CONTAINING PROTEIN 5A"/>
    <property type="match status" value="1"/>
</dbReference>
<organism evidence="2">
    <name type="scientific">marine sediment metagenome</name>
    <dbReference type="NCBI Taxonomy" id="412755"/>
    <lineage>
        <taxon>unclassified sequences</taxon>
        <taxon>metagenomes</taxon>
        <taxon>ecological metagenomes</taxon>
    </lineage>
</organism>
<evidence type="ECO:0000259" key="1">
    <source>
        <dbReference type="PROSITE" id="PS51468"/>
    </source>
</evidence>
<sequence length="111" mass="12321">MKRLVIPTVLAAAVVLMASSASATGLLIPTDRNLGPLAIKYHRAKVKIKDRVAVTHVDQVFVNHTNRDLEATYIFPLPKGATVSDFYLYVNGKRTKGEILEKNRARNIYEG</sequence>